<feature type="compositionally biased region" description="Basic and acidic residues" evidence="4">
    <location>
        <begin position="170"/>
        <end position="179"/>
    </location>
</feature>
<feature type="region of interest" description="Disordered" evidence="4">
    <location>
        <begin position="129"/>
        <end position="196"/>
    </location>
</feature>
<keyword evidence="3" id="KW-0282">Flagellum</keyword>
<dbReference type="GO" id="GO:0005634">
    <property type="term" value="C:nucleus"/>
    <property type="evidence" value="ECO:0007669"/>
    <property type="project" value="TreeGrafter"/>
</dbReference>
<keyword evidence="3" id="KW-0969">Cilium</keyword>
<dbReference type="InterPro" id="IPR048256">
    <property type="entry name" value="Tektin-like"/>
</dbReference>
<evidence type="ECO:0000256" key="4">
    <source>
        <dbReference type="SAM" id="MobiDB-lite"/>
    </source>
</evidence>
<gene>
    <name evidence="5" type="ORF">SKAU_G00119730</name>
</gene>
<accession>A0A9Q1FNF2</accession>
<evidence type="ECO:0000256" key="3">
    <source>
        <dbReference type="RuleBase" id="RU367040"/>
    </source>
</evidence>
<dbReference type="AlphaFoldDB" id="A0A9Q1FNF2"/>
<dbReference type="GO" id="GO:0005930">
    <property type="term" value="C:axoneme"/>
    <property type="evidence" value="ECO:0007669"/>
    <property type="project" value="UniProtKB-SubCell"/>
</dbReference>
<dbReference type="PANTHER" id="PTHR19960">
    <property type="entry name" value="TEKTIN"/>
    <property type="match status" value="1"/>
</dbReference>
<proteinExistence type="inferred from homology"/>
<reference evidence="5" key="1">
    <citation type="journal article" date="2023" name="Science">
        <title>Genome structures resolve the early diversification of teleost fishes.</title>
        <authorList>
            <person name="Parey E."/>
            <person name="Louis A."/>
            <person name="Montfort J."/>
            <person name="Bouchez O."/>
            <person name="Roques C."/>
            <person name="Iampietro C."/>
            <person name="Lluch J."/>
            <person name="Castinel A."/>
            <person name="Donnadieu C."/>
            <person name="Desvignes T."/>
            <person name="Floi Bucao C."/>
            <person name="Jouanno E."/>
            <person name="Wen M."/>
            <person name="Mejri S."/>
            <person name="Dirks R."/>
            <person name="Jansen H."/>
            <person name="Henkel C."/>
            <person name="Chen W.J."/>
            <person name="Zahm M."/>
            <person name="Cabau C."/>
            <person name="Klopp C."/>
            <person name="Thompson A.W."/>
            <person name="Robinson-Rechavi M."/>
            <person name="Braasch I."/>
            <person name="Lecointre G."/>
            <person name="Bobe J."/>
            <person name="Postlethwait J.H."/>
            <person name="Berthelot C."/>
            <person name="Roest Crollius H."/>
            <person name="Guiguen Y."/>
        </authorList>
    </citation>
    <scope>NUCLEOTIDE SEQUENCE</scope>
    <source>
        <strain evidence="5">WJC10195</strain>
    </source>
</reference>
<feature type="region of interest" description="Disordered" evidence="4">
    <location>
        <begin position="243"/>
        <end position="272"/>
    </location>
</feature>
<dbReference type="PANTHER" id="PTHR19960:SF11">
    <property type="entry name" value="TEKTIN"/>
    <property type="match status" value="1"/>
</dbReference>
<dbReference type="Proteomes" id="UP001152622">
    <property type="component" value="Chromosome 4"/>
</dbReference>
<dbReference type="GO" id="GO:0060271">
    <property type="term" value="P:cilium assembly"/>
    <property type="evidence" value="ECO:0007669"/>
    <property type="project" value="UniProtKB-UniRule"/>
</dbReference>
<keyword evidence="6" id="KW-1185">Reference proteome</keyword>
<evidence type="ECO:0000256" key="2">
    <source>
        <dbReference type="ARBA" id="ARBA00022490"/>
    </source>
</evidence>
<dbReference type="Pfam" id="PF03148">
    <property type="entry name" value="Tektin"/>
    <property type="match status" value="1"/>
</dbReference>
<comment type="caution">
    <text evidence="5">The sequence shown here is derived from an EMBL/GenBank/DDBJ whole genome shotgun (WGS) entry which is preliminary data.</text>
</comment>
<feature type="compositionally biased region" description="Low complexity" evidence="4">
    <location>
        <begin position="252"/>
        <end position="265"/>
    </location>
</feature>
<keyword evidence="3" id="KW-0966">Cell projection</keyword>
<name>A0A9Q1FNF2_SYNKA</name>
<keyword evidence="2" id="KW-0963">Cytoplasm</keyword>
<evidence type="ECO:0000313" key="6">
    <source>
        <dbReference type="Proteomes" id="UP001152622"/>
    </source>
</evidence>
<dbReference type="OrthoDB" id="9886517at2759"/>
<dbReference type="GO" id="GO:0060294">
    <property type="term" value="P:cilium movement involved in cell motility"/>
    <property type="evidence" value="ECO:0007669"/>
    <property type="project" value="UniProtKB-UniRule"/>
</dbReference>
<protein>
    <recommendedName>
        <fullName evidence="3">Tektin</fullName>
    </recommendedName>
</protein>
<comment type="similarity">
    <text evidence="1 3">Belongs to the tektin family.</text>
</comment>
<sequence>MLVKTKVALEHDLSVKANSLFLDQEKCMGMRRTFPSAPRLVGGDATSEPSVCVCTYQEPLKHNAEACFTGHMFPEHAGENSEWTVLFLEVEPGPTGAHTSIIPAPPSPIPLFHIQKCDVFQEFLADNQPPAAHYEDDGPADDDGEENYDDEDDDTDEEDDNRPRSAARPPGRDKGDAHRPPPTRTTRGGPARIAMETPPVITRVLCEGPARAGERGRRLAAVIPPCLTWCHFSSDSCQRAFPSCSGTSRRVPPAAAGQQPGDPAPSNVAKDRASALLKATGSTVHHKNPCTQSWWP</sequence>
<comment type="subcellular location">
    <subcellularLocation>
        <location evidence="3">Cytoplasm</location>
        <location evidence="3">Cytoskeleton</location>
        <location evidence="3">Cilium axoneme</location>
    </subcellularLocation>
</comment>
<dbReference type="GO" id="GO:0015630">
    <property type="term" value="C:microtubule cytoskeleton"/>
    <property type="evidence" value="ECO:0007669"/>
    <property type="project" value="UniProtKB-UniRule"/>
</dbReference>
<evidence type="ECO:0000256" key="1">
    <source>
        <dbReference type="ARBA" id="ARBA00007209"/>
    </source>
</evidence>
<evidence type="ECO:0000313" key="5">
    <source>
        <dbReference type="EMBL" id="KAJ8363142.1"/>
    </source>
</evidence>
<dbReference type="GO" id="GO:0036126">
    <property type="term" value="C:sperm flagellum"/>
    <property type="evidence" value="ECO:0007669"/>
    <property type="project" value="TreeGrafter"/>
</dbReference>
<dbReference type="InterPro" id="IPR000435">
    <property type="entry name" value="Tektins"/>
</dbReference>
<dbReference type="EMBL" id="JAINUF010000004">
    <property type="protein sequence ID" value="KAJ8363142.1"/>
    <property type="molecule type" value="Genomic_DNA"/>
</dbReference>
<organism evidence="5 6">
    <name type="scientific">Synaphobranchus kaupii</name>
    <name type="common">Kaup's arrowtooth eel</name>
    <dbReference type="NCBI Taxonomy" id="118154"/>
    <lineage>
        <taxon>Eukaryota</taxon>
        <taxon>Metazoa</taxon>
        <taxon>Chordata</taxon>
        <taxon>Craniata</taxon>
        <taxon>Vertebrata</taxon>
        <taxon>Euteleostomi</taxon>
        <taxon>Actinopterygii</taxon>
        <taxon>Neopterygii</taxon>
        <taxon>Teleostei</taxon>
        <taxon>Anguilliformes</taxon>
        <taxon>Synaphobranchidae</taxon>
        <taxon>Synaphobranchus</taxon>
    </lineage>
</organism>
<feature type="compositionally biased region" description="Acidic residues" evidence="4">
    <location>
        <begin position="137"/>
        <end position="160"/>
    </location>
</feature>